<sequence length="193" mass="22032">MRPRIGRRLTDICLTVGENLGKTQPGNQPKRESNPRPNATPNRQASALADRDTPVAVPKSGERKLTTCEMRFMRRTAGYSLLKDRRIEDIPKELKIIIDPVVHYITSLEVNTEKTKYMIISRDQNIVRNGNIKIGDLSFVEVEKFKYLRATVTNINDTREAIKRRINMENACFYSVKKPLPSSLLSKILGPYS</sequence>
<name>A0ABQ8SGX7_PERAM</name>
<dbReference type="EMBL" id="JAJSOF020000027">
    <property type="protein sequence ID" value="KAJ4433293.1"/>
    <property type="molecule type" value="Genomic_DNA"/>
</dbReference>
<protein>
    <submittedName>
        <fullName evidence="2">Uncharacterized protein</fullName>
    </submittedName>
</protein>
<feature type="region of interest" description="Disordered" evidence="1">
    <location>
        <begin position="18"/>
        <end position="57"/>
    </location>
</feature>
<evidence type="ECO:0000256" key="1">
    <source>
        <dbReference type="SAM" id="MobiDB-lite"/>
    </source>
</evidence>
<dbReference type="Proteomes" id="UP001148838">
    <property type="component" value="Unassembled WGS sequence"/>
</dbReference>
<feature type="compositionally biased region" description="Polar residues" evidence="1">
    <location>
        <begin position="35"/>
        <end position="45"/>
    </location>
</feature>
<comment type="caution">
    <text evidence="2">The sequence shown here is derived from an EMBL/GenBank/DDBJ whole genome shotgun (WGS) entry which is preliminary data.</text>
</comment>
<keyword evidence="3" id="KW-1185">Reference proteome</keyword>
<gene>
    <name evidence="2" type="ORF">ANN_15552</name>
</gene>
<accession>A0ABQ8SGX7</accession>
<evidence type="ECO:0000313" key="2">
    <source>
        <dbReference type="EMBL" id="KAJ4433293.1"/>
    </source>
</evidence>
<reference evidence="2 3" key="1">
    <citation type="journal article" date="2022" name="Allergy">
        <title>Genome assembly and annotation of Periplaneta americana reveal a comprehensive cockroach allergen profile.</title>
        <authorList>
            <person name="Wang L."/>
            <person name="Xiong Q."/>
            <person name="Saelim N."/>
            <person name="Wang L."/>
            <person name="Nong W."/>
            <person name="Wan A.T."/>
            <person name="Shi M."/>
            <person name="Liu X."/>
            <person name="Cao Q."/>
            <person name="Hui J.H.L."/>
            <person name="Sookrung N."/>
            <person name="Leung T.F."/>
            <person name="Tungtrongchitr A."/>
            <person name="Tsui S.K.W."/>
        </authorList>
    </citation>
    <scope>NUCLEOTIDE SEQUENCE [LARGE SCALE GENOMIC DNA]</scope>
    <source>
        <strain evidence="2">PWHHKU_190912</strain>
    </source>
</reference>
<organism evidence="2 3">
    <name type="scientific">Periplaneta americana</name>
    <name type="common">American cockroach</name>
    <name type="synonym">Blatta americana</name>
    <dbReference type="NCBI Taxonomy" id="6978"/>
    <lineage>
        <taxon>Eukaryota</taxon>
        <taxon>Metazoa</taxon>
        <taxon>Ecdysozoa</taxon>
        <taxon>Arthropoda</taxon>
        <taxon>Hexapoda</taxon>
        <taxon>Insecta</taxon>
        <taxon>Pterygota</taxon>
        <taxon>Neoptera</taxon>
        <taxon>Polyneoptera</taxon>
        <taxon>Dictyoptera</taxon>
        <taxon>Blattodea</taxon>
        <taxon>Blattoidea</taxon>
        <taxon>Blattidae</taxon>
        <taxon>Blattinae</taxon>
        <taxon>Periplaneta</taxon>
    </lineage>
</organism>
<evidence type="ECO:0000313" key="3">
    <source>
        <dbReference type="Proteomes" id="UP001148838"/>
    </source>
</evidence>
<proteinExistence type="predicted"/>